<dbReference type="Gene3D" id="3.40.50.150">
    <property type="entry name" value="Vaccinia Virus protein VP39"/>
    <property type="match status" value="1"/>
</dbReference>
<feature type="domain" description="Tellurite resistance methyltransferase TehB-like" evidence="1">
    <location>
        <begin position="90"/>
        <end position="282"/>
    </location>
</feature>
<organism evidence="3 4">
    <name type="scientific">Hafnia psychrotolerans</name>
    <dbReference type="NCBI Taxonomy" id="1477018"/>
    <lineage>
        <taxon>Bacteria</taxon>
        <taxon>Pseudomonadati</taxon>
        <taxon>Pseudomonadota</taxon>
        <taxon>Gammaproteobacteria</taxon>
        <taxon>Enterobacterales</taxon>
        <taxon>Hafniaceae</taxon>
        <taxon>Hafnia</taxon>
    </lineage>
</organism>
<dbReference type="RefSeq" id="WP_188472518.1">
    <property type="nucleotide sequence ID" value="NZ_BMFZ01000004.1"/>
</dbReference>
<dbReference type="Proteomes" id="UP000627464">
    <property type="component" value="Unassembled WGS sequence"/>
</dbReference>
<feature type="domain" description="TehB/YeaR-like" evidence="2">
    <location>
        <begin position="8"/>
        <end position="88"/>
    </location>
</feature>
<dbReference type="InterPro" id="IPR029063">
    <property type="entry name" value="SAM-dependent_MTases_sf"/>
</dbReference>
<evidence type="ECO:0000259" key="1">
    <source>
        <dbReference type="Pfam" id="PF03848"/>
    </source>
</evidence>
<sequence>MNRLLPYKLMPLWDSKTLPHRFTQKHNTKAGTWAKLTILQGSLTFAMMTETGEVTESFVFTPQNASPFIEPQQWHRIVSFSEDLQCQLTFYCTAEDYFTKKYQMTGTHSEVIEAAKIIPPGRALDLGCGVGRNALYLNLKGFDVTAWDKNTDSIAHVNKLIGLEQLPTISVEEKDLNTLAFDGSFDFILSTVVLMFLQRDRIPLLIENMQSCTAKGGYNLIVAAMDSKDYPCLLPFPFTFKSGELREYYSGWEIIKYNEDLGQLHKIDDNGDRIKLRFATILARKTS</sequence>
<dbReference type="NCBIfam" id="NF008405">
    <property type="entry name" value="PRK11207.1"/>
    <property type="match status" value="1"/>
</dbReference>
<protein>
    <submittedName>
        <fullName evidence="3">Tellurite resistance methyltransferase TehB</fullName>
    </submittedName>
</protein>
<keyword evidence="3" id="KW-0808">Transferase</keyword>
<dbReference type="NCBIfam" id="TIGR00477">
    <property type="entry name" value="tehB"/>
    <property type="match status" value="1"/>
</dbReference>
<dbReference type="Pfam" id="PF09313">
    <property type="entry name" value="TehB-like"/>
    <property type="match status" value="1"/>
</dbReference>
<evidence type="ECO:0000313" key="4">
    <source>
        <dbReference type="Proteomes" id="UP000627464"/>
    </source>
</evidence>
<dbReference type="SUPFAM" id="SSF53335">
    <property type="entry name" value="S-adenosyl-L-methionine-dependent methyltransferases"/>
    <property type="match status" value="1"/>
</dbReference>
<gene>
    <name evidence="3" type="primary">tehB</name>
    <name evidence="3" type="ORF">GCM10011328_16930</name>
</gene>
<proteinExistence type="predicted"/>
<dbReference type="SUPFAM" id="SSF51197">
    <property type="entry name" value="Clavaminate synthase-like"/>
    <property type="match status" value="1"/>
</dbReference>
<dbReference type="InterPro" id="IPR015985">
    <property type="entry name" value="TehB-like_dom"/>
</dbReference>
<dbReference type="InterPro" id="IPR014710">
    <property type="entry name" value="RmlC-like_jellyroll"/>
</dbReference>
<dbReference type="GO" id="GO:0032259">
    <property type="term" value="P:methylation"/>
    <property type="evidence" value="ECO:0007669"/>
    <property type="project" value="UniProtKB-KW"/>
</dbReference>
<dbReference type="GO" id="GO:0008168">
    <property type="term" value="F:methyltransferase activity"/>
    <property type="evidence" value="ECO:0007669"/>
    <property type="project" value="UniProtKB-KW"/>
</dbReference>
<dbReference type="PIRSF" id="PIRSF005215">
    <property type="entry name" value="TehB"/>
    <property type="match status" value="1"/>
</dbReference>
<keyword evidence="4" id="KW-1185">Reference proteome</keyword>
<dbReference type="InterPro" id="IPR014431">
    <property type="entry name" value="Tellurite-R_TehB-2"/>
</dbReference>
<name>A0ABQ1GF28_9GAMM</name>
<dbReference type="Pfam" id="PF03848">
    <property type="entry name" value="TehB"/>
    <property type="match status" value="1"/>
</dbReference>
<dbReference type="NCBIfam" id="NF008992">
    <property type="entry name" value="PRK12335.1"/>
    <property type="match status" value="1"/>
</dbReference>
<evidence type="ECO:0000259" key="2">
    <source>
        <dbReference type="Pfam" id="PF09313"/>
    </source>
</evidence>
<dbReference type="InterPro" id="IPR015392">
    <property type="entry name" value="TehB/YeaR-like_dom"/>
</dbReference>
<dbReference type="InterPro" id="IPR004537">
    <property type="entry name" value="Tellurite-R_MeTrfase_TehB"/>
</dbReference>
<dbReference type="Gene3D" id="2.60.120.10">
    <property type="entry name" value="Jelly Rolls"/>
    <property type="match status" value="1"/>
</dbReference>
<reference evidence="4" key="1">
    <citation type="journal article" date="2019" name="Int. J. Syst. Evol. Microbiol.">
        <title>The Global Catalogue of Microorganisms (GCM) 10K type strain sequencing project: providing services to taxonomists for standard genome sequencing and annotation.</title>
        <authorList>
            <consortium name="The Broad Institute Genomics Platform"/>
            <consortium name="The Broad Institute Genome Sequencing Center for Infectious Disease"/>
            <person name="Wu L."/>
            <person name="Ma J."/>
        </authorList>
    </citation>
    <scope>NUCLEOTIDE SEQUENCE [LARGE SCALE GENOMIC DNA]</scope>
    <source>
        <strain evidence="4">CGMCC 1.12806</strain>
    </source>
</reference>
<dbReference type="CDD" id="cd02440">
    <property type="entry name" value="AdoMet_MTases"/>
    <property type="match status" value="1"/>
</dbReference>
<evidence type="ECO:0000313" key="3">
    <source>
        <dbReference type="EMBL" id="GGA42591.1"/>
    </source>
</evidence>
<comment type="caution">
    <text evidence="3">The sequence shown here is derived from an EMBL/GenBank/DDBJ whole genome shotgun (WGS) entry which is preliminary data.</text>
</comment>
<keyword evidence="3" id="KW-0489">Methyltransferase</keyword>
<accession>A0ABQ1GF28</accession>
<dbReference type="EMBL" id="BMFZ01000004">
    <property type="protein sequence ID" value="GGA42591.1"/>
    <property type="molecule type" value="Genomic_DNA"/>
</dbReference>